<dbReference type="Proteomes" id="UP000316621">
    <property type="component" value="Chromosome 3"/>
</dbReference>
<evidence type="ECO:0000313" key="2">
    <source>
        <dbReference type="Proteomes" id="UP000316621"/>
    </source>
</evidence>
<sequence length="96" mass="10719">MLIAKDFKKVGLAEKEKDLGLIGRLNSVLTNVVTKSVESAKKRYDLPMREIGNCDNLMRIVKDEMLENCGNESVVLIITGTYVKDHLGRHSSDVDV</sequence>
<proteinExistence type="predicted"/>
<organism evidence="1 2">
    <name type="scientific">Papaver somniferum</name>
    <name type="common">Opium poppy</name>
    <dbReference type="NCBI Taxonomy" id="3469"/>
    <lineage>
        <taxon>Eukaryota</taxon>
        <taxon>Viridiplantae</taxon>
        <taxon>Streptophyta</taxon>
        <taxon>Embryophyta</taxon>
        <taxon>Tracheophyta</taxon>
        <taxon>Spermatophyta</taxon>
        <taxon>Magnoliopsida</taxon>
        <taxon>Ranunculales</taxon>
        <taxon>Papaveraceae</taxon>
        <taxon>Papaveroideae</taxon>
        <taxon>Papaver</taxon>
    </lineage>
</organism>
<dbReference type="Gramene" id="RZC53105">
    <property type="protein sequence ID" value="RZC53105"/>
    <property type="gene ID" value="C5167_011966"/>
</dbReference>
<reference evidence="1 2" key="1">
    <citation type="journal article" date="2018" name="Science">
        <title>The opium poppy genome and morphinan production.</title>
        <authorList>
            <person name="Guo L."/>
            <person name="Winzer T."/>
            <person name="Yang X."/>
            <person name="Li Y."/>
            <person name="Ning Z."/>
            <person name="He Z."/>
            <person name="Teodor R."/>
            <person name="Lu Y."/>
            <person name="Bowser T.A."/>
            <person name="Graham I.A."/>
            <person name="Ye K."/>
        </authorList>
    </citation>
    <scope>NUCLEOTIDE SEQUENCE [LARGE SCALE GENOMIC DNA]</scope>
    <source>
        <strain evidence="2">cv. HN1</strain>
        <tissue evidence="1">Leaves</tissue>
    </source>
</reference>
<accession>A0A4Y7J0C1</accession>
<gene>
    <name evidence="1" type="ORF">C5167_011966</name>
</gene>
<evidence type="ECO:0000313" key="1">
    <source>
        <dbReference type="EMBL" id="RZC53105.1"/>
    </source>
</evidence>
<dbReference type="AlphaFoldDB" id="A0A4Y7J0C1"/>
<protein>
    <submittedName>
        <fullName evidence="1">Uncharacterized protein</fullName>
    </submittedName>
</protein>
<keyword evidence="2" id="KW-1185">Reference proteome</keyword>
<name>A0A4Y7J0C1_PAPSO</name>
<dbReference type="EMBL" id="CM010717">
    <property type="protein sequence ID" value="RZC53105.1"/>
    <property type="molecule type" value="Genomic_DNA"/>
</dbReference>